<feature type="transmembrane region" description="Helical" evidence="11">
    <location>
        <begin position="367"/>
        <end position="392"/>
    </location>
</feature>
<comment type="caution">
    <text evidence="13">The sequence shown here is derived from an EMBL/GenBank/DDBJ whole genome shotgun (WGS) entry which is preliminary data.</text>
</comment>
<evidence type="ECO:0000256" key="10">
    <source>
        <dbReference type="PROSITE-ProRule" id="PRU00703"/>
    </source>
</evidence>
<evidence type="ECO:0000256" key="9">
    <source>
        <dbReference type="ARBA" id="ARBA00023303"/>
    </source>
</evidence>
<dbReference type="PANTHER" id="PTHR43427:SF6">
    <property type="entry name" value="CHLORIDE CHANNEL PROTEIN CLC-E"/>
    <property type="match status" value="1"/>
</dbReference>
<keyword evidence="10" id="KW-0129">CBS domain</keyword>
<keyword evidence="9" id="KW-0407">Ion channel</keyword>
<dbReference type="PROSITE" id="PS51371">
    <property type="entry name" value="CBS"/>
    <property type="match status" value="1"/>
</dbReference>
<feature type="transmembrane region" description="Helical" evidence="11">
    <location>
        <begin position="197"/>
        <end position="220"/>
    </location>
</feature>
<evidence type="ECO:0000256" key="1">
    <source>
        <dbReference type="ARBA" id="ARBA00004141"/>
    </source>
</evidence>
<feature type="transmembrane region" description="Helical" evidence="11">
    <location>
        <begin position="240"/>
        <end position="264"/>
    </location>
</feature>
<evidence type="ECO:0000256" key="8">
    <source>
        <dbReference type="ARBA" id="ARBA00023214"/>
    </source>
</evidence>
<dbReference type="InterPro" id="IPR001807">
    <property type="entry name" value="ClC"/>
</dbReference>
<dbReference type="Proteomes" id="UP001500604">
    <property type="component" value="Unassembled WGS sequence"/>
</dbReference>
<protein>
    <submittedName>
        <fullName evidence="13">Chloride channel protein</fullName>
    </submittedName>
</protein>
<name>A0ABP8V3V8_9GAMM</name>
<dbReference type="Pfam" id="PF00571">
    <property type="entry name" value="CBS"/>
    <property type="match status" value="1"/>
</dbReference>
<dbReference type="Gene3D" id="1.10.3080.10">
    <property type="entry name" value="Clc chloride channel"/>
    <property type="match status" value="1"/>
</dbReference>
<sequence>MRLTPRRPSFYRFRQQLADTDAIPQLVLLGLLTGLFTALVTTGFRELITFFTSLYLPTPDYDDFAALEWPLRLLLPLIGVAAIVTLFRLLHDPKHRLGIAHVIERLSLHQGRLPLKPFLLQFFAGVAAIASGHSIGREGPAVHLGAASGSLLGQWLHLPNNSLRVLVACGSAAAISSVFNTPIAGIVFAMEVVVMEYTVAGFIPVMLASVIAAVITRSLYGTEPAFHVPSLTVTTVNELPLIIITGITMGLLAVCFCRLIILFARTNPYPLWLRLTCAALLTGLTAIWLPQVMGIGYGTLSDIMFNNLGFTFLCLLTIGKLCTSAASVGLGVPGGLIGPSLFIGAAAGSTVGSLTNMLGLSATVSGFPAMVGMSAMLGAVLQAPLTALITVLELTRNPGILLPSLIAIIIAWLITSQLFRQQSIFTQMLSADGLDFRHDPVAQALRRAGVASVMSRSLQQLERHCPFEQLHNALKTKPRWLLINNNGKPQSLMPAVELARQLEQLTFDAHYTLVETADLLGIPAKRLEVGAIDIKSTLHEALRRMDQNSLNALYVVSRDRRNGDVITGIITRADIEAWYQVPH</sequence>
<evidence type="ECO:0000256" key="7">
    <source>
        <dbReference type="ARBA" id="ARBA00023173"/>
    </source>
</evidence>
<dbReference type="SUPFAM" id="SSF54631">
    <property type="entry name" value="CBS-domain pair"/>
    <property type="match status" value="1"/>
</dbReference>
<feature type="transmembrane region" description="Helical" evidence="11">
    <location>
        <begin position="69"/>
        <end position="90"/>
    </location>
</feature>
<evidence type="ECO:0000256" key="3">
    <source>
        <dbReference type="ARBA" id="ARBA00022692"/>
    </source>
</evidence>
<keyword evidence="2" id="KW-0813">Transport</keyword>
<evidence type="ECO:0000256" key="11">
    <source>
        <dbReference type="SAM" id="Phobius"/>
    </source>
</evidence>
<keyword evidence="4 11" id="KW-1133">Transmembrane helix</keyword>
<feature type="domain" description="CBS" evidence="12">
    <location>
        <begin position="524"/>
        <end position="583"/>
    </location>
</feature>
<dbReference type="PANTHER" id="PTHR43427">
    <property type="entry name" value="CHLORIDE CHANNEL PROTEIN CLC-E"/>
    <property type="match status" value="1"/>
</dbReference>
<dbReference type="RefSeq" id="WP_345197188.1">
    <property type="nucleotide sequence ID" value="NZ_BAABFL010000427.1"/>
</dbReference>
<feature type="transmembrane region" description="Helical" evidence="11">
    <location>
        <begin position="295"/>
        <end position="318"/>
    </location>
</feature>
<keyword evidence="14" id="KW-1185">Reference proteome</keyword>
<dbReference type="InterPro" id="IPR050368">
    <property type="entry name" value="ClC-type_chloride_channel"/>
</dbReference>
<dbReference type="InterPro" id="IPR046342">
    <property type="entry name" value="CBS_dom_sf"/>
</dbReference>
<reference evidence="14" key="1">
    <citation type="journal article" date="2019" name="Int. J. Syst. Evol. Microbiol.">
        <title>The Global Catalogue of Microorganisms (GCM) 10K type strain sequencing project: providing services to taxonomists for standard genome sequencing and annotation.</title>
        <authorList>
            <consortium name="The Broad Institute Genomics Platform"/>
            <consortium name="The Broad Institute Genome Sequencing Center for Infectious Disease"/>
            <person name="Wu L."/>
            <person name="Ma J."/>
        </authorList>
    </citation>
    <scope>NUCLEOTIDE SEQUENCE [LARGE SCALE GENOMIC DNA]</scope>
    <source>
        <strain evidence="14">JCM 17805</strain>
    </source>
</reference>
<evidence type="ECO:0000256" key="6">
    <source>
        <dbReference type="ARBA" id="ARBA00023136"/>
    </source>
</evidence>
<feature type="transmembrane region" description="Helical" evidence="11">
    <location>
        <begin position="271"/>
        <end position="289"/>
    </location>
</feature>
<accession>A0ABP8V3V8</accession>
<organism evidence="13 14">
    <name type="scientific">Kistimonas scapharcae</name>
    <dbReference type="NCBI Taxonomy" id="1036133"/>
    <lineage>
        <taxon>Bacteria</taxon>
        <taxon>Pseudomonadati</taxon>
        <taxon>Pseudomonadota</taxon>
        <taxon>Gammaproteobacteria</taxon>
        <taxon>Oceanospirillales</taxon>
        <taxon>Endozoicomonadaceae</taxon>
        <taxon>Kistimonas</taxon>
    </lineage>
</organism>
<dbReference type="InterPro" id="IPR000644">
    <property type="entry name" value="CBS_dom"/>
</dbReference>
<comment type="subcellular location">
    <subcellularLocation>
        <location evidence="1">Membrane</location>
        <topology evidence="1">Multi-pass membrane protein</topology>
    </subcellularLocation>
</comment>
<keyword evidence="8" id="KW-0868">Chloride</keyword>
<dbReference type="PRINTS" id="PR00762">
    <property type="entry name" value="CLCHANNEL"/>
</dbReference>
<gene>
    <name evidence="13" type="ORF">GCM10023116_31960</name>
</gene>
<evidence type="ECO:0000313" key="14">
    <source>
        <dbReference type="Proteomes" id="UP001500604"/>
    </source>
</evidence>
<keyword evidence="6 11" id="KW-0472">Membrane</keyword>
<keyword evidence="7" id="KW-0869">Chloride channel</keyword>
<dbReference type="CDD" id="cd00400">
    <property type="entry name" value="Voltage_gated_ClC"/>
    <property type="match status" value="1"/>
</dbReference>
<keyword evidence="3 11" id="KW-0812">Transmembrane</keyword>
<evidence type="ECO:0000256" key="4">
    <source>
        <dbReference type="ARBA" id="ARBA00022989"/>
    </source>
</evidence>
<dbReference type="InterPro" id="IPR014743">
    <property type="entry name" value="Cl-channel_core"/>
</dbReference>
<evidence type="ECO:0000256" key="2">
    <source>
        <dbReference type="ARBA" id="ARBA00022448"/>
    </source>
</evidence>
<keyword evidence="5" id="KW-0406">Ion transport</keyword>
<dbReference type="SUPFAM" id="SSF81340">
    <property type="entry name" value="Clc chloride channel"/>
    <property type="match status" value="1"/>
</dbReference>
<evidence type="ECO:0000259" key="12">
    <source>
        <dbReference type="PROSITE" id="PS51371"/>
    </source>
</evidence>
<feature type="transmembrane region" description="Helical" evidence="11">
    <location>
        <begin position="399"/>
        <end position="419"/>
    </location>
</feature>
<dbReference type="Pfam" id="PF00654">
    <property type="entry name" value="Voltage_CLC"/>
    <property type="match status" value="1"/>
</dbReference>
<feature type="transmembrane region" description="Helical" evidence="11">
    <location>
        <begin position="325"/>
        <end position="347"/>
    </location>
</feature>
<dbReference type="Gene3D" id="3.10.580.10">
    <property type="entry name" value="CBS-domain"/>
    <property type="match status" value="1"/>
</dbReference>
<evidence type="ECO:0000256" key="5">
    <source>
        <dbReference type="ARBA" id="ARBA00023065"/>
    </source>
</evidence>
<dbReference type="EMBL" id="BAABFL010000427">
    <property type="protein sequence ID" value="GAA4650913.1"/>
    <property type="molecule type" value="Genomic_DNA"/>
</dbReference>
<evidence type="ECO:0000313" key="13">
    <source>
        <dbReference type="EMBL" id="GAA4650913.1"/>
    </source>
</evidence>
<proteinExistence type="predicted"/>